<organism evidence="1 2">
    <name type="scientific">Streptomyces prasinosporus</name>
    <dbReference type="NCBI Taxonomy" id="68256"/>
    <lineage>
        <taxon>Bacteria</taxon>
        <taxon>Bacillati</taxon>
        <taxon>Actinomycetota</taxon>
        <taxon>Actinomycetes</taxon>
        <taxon>Kitasatosporales</taxon>
        <taxon>Streptomycetaceae</taxon>
        <taxon>Streptomyces</taxon>
        <taxon>Streptomyces albogriseolus group</taxon>
    </lineage>
</organism>
<name>A0ABP6TXL0_9ACTN</name>
<evidence type="ECO:0000313" key="2">
    <source>
        <dbReference type="Proteomes" id="UP001501455"/>
    </source>
</evidence>
<sequence length="46" mass="5094">MRFAWSVWLTRRTDGFGFERGPVKGAIGTAAVLLALALRRHRPASP</sequence>
<comment type="caution">
    <text evidence="1">The sequence shown here is derived from an EMBL/GenBank/DDBJ whole genome shotgun (WGS) entry which is preliminary data.</text>
</comment>
<dbReference type="EMBL" id="BAAAXF010000048">
    <property type="protein sequence ID" value="GAA3499859.1"/>
    <property type="molecule type" value="Genomic_DNA"/>
</dbReference>
<proteinExistence type="predicted"/>
<accession>A0ABP6TXL0</accession>
<keyword evidence="2" id="KW-1185">Reference proteome</keyword>
<protein>
    <submittedName>
        <fullName evidence="1">Uncharacterized protein</fullName>
    </submittedName>
</protein>
<gene>
    <name evidence="1" type="ORF">GCM10019016_069640</name>
</gene>
<evidence type="ECO:0000313" key="1">
    <source>
        <dbReference type="EMBL" id="GAA3499859.1"/>
    </source>
</evidence>
<dbReference type="Proteomes" id="UP001501455">
    <property type="component" value="Unassembled WGS sequence"/>
</dbReference>
<reference evidence="2" key="1">
    <citation type="journal article" date="2019" name="Int. J. Syst. Evol. Microbiol.">
        <title>The Global Catalogue of Microorganisms (GCM) 10K type strain sequencing project: providing services to taxonomists for standard genome sequencing and annotation.</title>
        <authorList>
            <consortium name="The Broad Institute Genomics Platform"/>
            <consortium name="The Broad Institute Genome Sequencing Center for Infectious Disease"/>
            <person name="Wu L."/>
            <person name="Ma J."/>
        </authorList>
    </citation>
    <scope>NUCLEOTIDE SEQUENCE [LARGE SCALE GENOMIC DNA]</scope>
    <source>
        <strain evidence="2">JCM 4816</strain>
    </source>
</reference>
<dbReference type="RefSeq" id="WP_345580394.1">
    <property type="nucleotide sequence ID" value="NZ_BAAAXF010000048.1"/>
</dbReference>